<keyword evidence="5" id="KW-1185">Reference proteome</keyword>
<evidence type="ECO:0000259" key="3">
    <source>
        <dbReference type="Pfam" id="PF05030"/>
    </source>
</evidence>
<gene>
    <name evidence="4" type="ORF">VNO80_05541</name>
</gene>
<dbReference type="Pfam" id="PF05030">
    <property type="entry name" value="SSXT"/>
    <property type="match status" value="1"/>
</dbReference>
<evidence type="ECO:0000256" key="1">
    <source>
        <dbReference type="ARBA" id="ARBA00007945"/>
    </source>
</evidence>
<comment type="similarity">
    <text evidence="1">Belongs to the SS18 family.</text>
</comment>
<organism evidence="4 5">
    <name type="scientific">Phaseolus coccineus</name>
    <name type="common">Scarlet runner bean</name>
    <name type="synonym">Phaseolus multiflorus</name>
    <dbReference type="NCBI Taxonomy" id="3886"/>
    <lineage>
        <taxon>Eukaryota</taxon>
        <taxon>Viridiplantae</taxon>
        <taxon>Streptophyta</taxon>
        <taxon>Embryophyta</taxon>
        <taxon>Tracheophyta</taxon>
        <taxon>Spermatophyta</taxon>
        <taxon>Magnoliopsida</taxon>
        <taxon>eudicotyledons</taxon>
        <taxon>Gunneridae</taxon>
        <taxon>Pentapetalae</taxon>
        <taxon>rosids</taxon>
        <taxon>fabids</taxon>
        <taxon>Fabales</taxon>
        <taxon>Fabaceae</taxon>
        <taxon>Papilionoideae</taxon>
        <taxon>50 kb inversion clade</taxon>
        <taxon>NPAAA clade</taxon>
        <taxon>indigoferoid/millettioid clade</taxon>
        <taxon>Phaseoleae</taxon>
        <taxon>Phaseolus</taxon>
    </lineage>
</organism>
<evidence type="ECO:0000256" key="2">
    <source>
        <dbReference type="SAM" id="MobiDB-lite"/>
    </source>
</evidence>
<protein>
    <recommendedName>
        <fullName evidence="3">SS18 N-terminal domain-containing protein</fullName>
    </recommendedName>
</protein>
<accession>A0AAN9RDS5</accession>
<feature type="domain" description="SS18 N-terminal" evidence="3">
    <location>
        <begin position="18"/>
        <end position="73"/>
    </location>
</feature>
<dbReference type="AlphaFoldDB" id="A0AAN9RDS5"/>
<feature type="region of interest" description="Disordered" evidence="2">
    <location>
        <begin position="151"/>
        <end position="203"/>
    </location>
</feature>
<sequence length="203" mass="22602">MTRKMNQSPQNLRVPRTITTNDVQWYLDENKRLIMAIFENMTLRKFDNCAQYQQQLQKNLMYLATLADWQHSQTQAMPSQQMILPSRMQPEYYMQHPQIAATAQQQRISPPNMALQFANPQQQLHQHPVQGQVALRAGWIGNGTNPMYGETAFGGGNSGGSNSTASLNDACGGSMQGPSDGRDGQGNHSTANHHNIGSSDLQD</sequence>
<name>A0AAN9RDS5_PHACN</name>
<dbReference type="EMBL" id="JAYMYR010000003">
    <property type="protein sequence ID" value="KAK7372170.1"/>
    <property type="molecule type" value="Genomic_DNA"/>
</dbReference>
<dbReference type="Proteomes" id="UP001374584">
    <property type="component" value="Unassembled WGS sequence"/>
</dbReference>
<reference evidence="4 5" key="1">
    <citation type="submission" date="2024-01" db="EMBL/GenBank/DDBJ databases">
        <title>The genomes of 5 underutilized Papilionoideae crops provide insights into root nodulation and disease resistanc.</title>
        <authorList>
            <person name="Jiang F."/>
        </authorList>
    </citation>
    <scope>NUCLEOTIDE SEQUENCE [LARGE SCALE GENOMIC DNA]</scope>
    <source>
        <strain evidence="4">JINMINGXINNONG_FW02</strain>
        <tissue evidence="4">Leaves</tissue>
    </source>
</reference>
<evidence type="ECO:0000313" key="5">
    <source>
        <dbReference type="Proteomes" id="UP001374584"/>
    </source>
</evidence>
<dbReference type="InterPro" id="IPR007726">
    <property type="entry name" value="SS18_N"/>
</dbReference>
<proteinExistence type="inferred from homology"/>
<evidence type="ECO:0000313" key="4">
    <source>
        <dbReference type="EMBL" id="KAK7372170.1"/>
    </source>
</evidence>
<feature type="compositionally biased region" description="Polar residues" evidence="2">
    <location>
        <begin position="186"/>
        <end position="203"/>
    </location>
</feature>
<comment type="caution">
    <text evidence="4">The sequence shown here is derived from an EMBL/GenBank/DDBJ whole genome shotgun (WGS) entry which is preliminary data.</text>
</comment>